<dbReference type="RefSeq" id="WP_164608855.1">
    <property type="nucleotide sequence ID" value="NZ_JAAIKE010000001.1"/>
</dbReference>
<dbReference type="Proteomes" id="UP000481421">
    <property type="component" value="Unassembled WGS sequence"/>
</dbReference>
<gene>
    <name evidence="1" type="ORF">G3572_01160</name>
</gene>
<evidence type="ECO:0000313" key="2">
    <source>
        <dbReference type="Proteomes" id="UP000481421"/>
    </source>
</evidence>
<sequence>MATKDDLNRIARLAHEAAEQAAQGNLLSLAPLFQQMQALGEVLPGLHRERLEESLARDAEIEAGFDNMPV</sequence>
<proteinExistence type="predicted"/>
<organism evidence="1 2">
    <name type="scientific">Pseudotabrizicola algicola</name>
    <dbReference type="NCBI Taxonomy" id="2709381"/>
    <lineage>
        <taxon>Bacteria</taxon>
        <taxon>Pseudomonadati</taxon>
        <taxon>Pseudomonadota</taxon>
        <taxon>Alphaproteobacteria</taxon>
        <taxon>Rhodobacterales</taxon>
        <taxon>Paracoccaceae</taxon>
        <taxon>Pseudotabrizicola</taxon>
    </lineage>
</organism>
<comment type="caution">
    <text evidence="1">The sequence shown here is derived from an EMBL/GenBank/DDBJ whole genome shotgun (WGS) entry which is preliminary data.</text>
</comment>
<accession>A0A6B3RNY5</accession>
<keyword evidence="2" id="KW-1185">Reference proteome</keyword>
<dbReference type="EMBL" id="JAAIKE010000001">
    <property type="protein sequence ID" value="NEX44799.1"/>
    <property type="molecule type" value="Genomic_DNA"/>
</dbReference>
<protein>
    <submittedName>
        <fullName evidence="1">Uncharacterized protein</fullName>
    </submittedName>
</protein>
<dbReference type="AlphaFoldDB" id="A0A6B3RNY5"/>
<evidence type="ECO:0000313" key="1">
    <source>
        <dbReference type="EMBL" id="NEX44799.1"/>
    </source>
</evidence>
<name>A0A6B3RNY5_9RHOB</name>
<reference evidence="1 2" key="1">
    <citation type="submission" date="2020-02" db="EMBL/GenBank/DDBJ databases">
        <title>Rhodobacter algicola sp. nov., isolated from microalga culture.</title>
        <authorList>
            <person name="Park C.-Y."/>
        </authorList>
    </citation>
    <scope>NUCLEOTIDE SEQUENCE [LARGE SCALE GENOMIC DNA]</scope>
    <source>
        <strain evidence="1 2">ETT8</strain>
    </source>
</reference>